<dbReference type="AlphaFoldDB" id="A0AAY4D9G4"/>
<dbReference type="GeneID" id="114791345"/>
<feature type="compositionally biased region" description="Polar residues" evidence="3">
    <location>
        <begin position="359"/>
        <end position="368"/>
    </location>
</feature>
<feature type="compositionally biased region" description="Basic and acidic residues" evidence="3">
    <location>
        <begin position="329"/>
        <end position="349"/>
    </location>
</feature>
<dbReference type="CDD" id="cd11874">
    <property type="entry name" value="SH3_CD2AP-like_2"/>
    <property type="match status" value="1"/>
</dbReference>
<organism evidence="5 6">
    <name type="scientific">Denticeps clupeoides</name>
    <name type="common">denticle herring</name>
    <dbReference type="NCBI Taxonomy" id="299321"/>
    <lineage>
        <taxon>Eukaryota</taxon>
        <taxon>Metazoa</taxon>
        <taxon>Chordata</taxon>
        <taxon>Craniata</taxon>
        <taxon>Vertebrata</taxon>
        <taxon>Euteleostomi</taxon>
        <taxon>Actinopterygii</taxon>
        <taxon>Neopterygii</taxon>
        <taxon>Teleostei</taxon>
        <taxon>Clupei</taxon>
        <taxon>Clupeiformes</taxon>
        <taxon>Denticipitoidei</taxon>
        <taxon>Denticipitidae</taxon>
        <taxon>Denticeps</taxon>
    </lineage>
</organism>
<feature type="compositionally biased region" description="Basic and acidic residues" evidence="3">
    <location>
        <begin position="406"/>
        <end position="418"/>
    </location>
</feature>
<reference evidence="5" key="3">
    <citation type="submission" date="2025-09" db="UniProtKB">
        <authorList>
            <consortium name="Ensembl"/>
        </authorList>
    </citation>
    <scope>IDENTIFICATION</scope>
</reference>
<feature type="region of interest" description="Disordered" evidence="3">
    <location>
        <begin position="236"/>
        <end position="434"/>
    </location>
</feature>
<feature type="domain" description="SH3" evidence="4">
    <location>
        <begin position="1"/>
        <end position="58"/>
    </location>
</feature>
<dbReference type="SUPFAM" id="SSF50044">
    <property type="entry name" value="SH3-domain"/>
    <property type="match status" value="3"/>
</dbReference>
<dbReference type="Proteomes" id="UP000694580">
    <property type="component" value="Chromosome 5"/>
</dbReference>
<protein>
    <recommendedName>
        <fullName evidence="4">SH3 domain-containing protein</fullName>
    </recommendedName>
</protein>
<evidence type="ECO:0000256" key="1">
    <source>
        <dbReference type="ARBA" id="ARBA00022443"/>
    </source>
</evidence>
<keyword evidence="6" id="KW-1185">Reference proteome</keyword>
<dbReference type="Ensembl" id="ENSDCDT00010050785.1">
    <property type="protein sequence ID" value="ENSDCDP00010040871.1"/>
    <property type="gene ID" value="ENSDCDG00010026030.1"/>
</dbReference>
<dbReference type="GeneTree" id="ENSGT00940000160627"/>
<accession>A0AAY4D9G4</accession>
<dbReference type="InterPro" id="IPR001452">
    <property type="entry name" value="SH3_domain"/>
</dbReference>
<dbReference type="SMART" id="SM00326">
    <property type="entry name" value="SH3"/>
    <property type="match status" value="3"/>
</dbReference>
<reference evidence="5" key="2">
    <citation type="submission" date="2025-08" db="UniProtKB">
        <authorList>
            <consortium name="Ensembl"/>
        </authorList>
    </citation>
    <scope>IDENTIFICATION</scope>
</reference>
<feature type="region of interest" description="Disordered" evidence="3">
    <location>
        <begin position="465"/>
        <end position="487"/>
    </location>
</feature>
<dbReference type="Gene3D" id="2.30.30.40">
    <property type="entry name" value="SH3 Domains"/>
    <property type="match status" value="3"/>
</dbReference>
<dbReference type="CTD" id="79729"/>
<dbReference type="Pfam" id="PF00018">
    <property type="entry name" value="SH3_1"/>
    <property type="match status" value="2"/>
</dbReference>
<keyword evidence="1 2" id="KW-0728">SH3 domain</keyword>
<dbReference type="InterPro" id="IPR050384">
    <property type="entry name" value="Endophilin_SH3RF"/>
</dbReference>
<dbReference type="Pfam" id="PF07653">
    <property type="entry name" value="SH3_2"/>
    <property type="match status" value="1"/>
</dbReference>
<evidence type="ECO:0000256" key="3">
    <source>
        <dbReference type="SAM" id="MobiDB-lite"/>
    </source>
</evidence>
<sequence>MEVLVLIDFEGNMPDELTVRVGDVVKNVTKAGEEGWLQGELGGKRGIFPSNFVKEVPVYLMGESNREPRSMRKSRMTVAQVRKCEVAFPYKASHEDELELVVGETIEILREIEDGWWMGKKNDRIGAFPSNFVKEIFVAPKDGKVDGRTRPKLTNAVFNKEVKQRTSIRHKPLNAGKVRCQVMFDYTAMAEDELNLKKGEIVTIITKETEDEGWWEGTVDGRRGNFPDNFVMVIPEDTLQTANTSRPPVRQGSKRHSEVPPMEKITDAAPKTDGKDEKVDVREIRNELVGKLKPHLVPGRKAPPPPPSKDKPQKPFGTSGDVSLTSTKPVEKEKEKEVVKEKEKQKEEKEADEFDGVDISSQKLSHPTATRAKPPQRRPPSHGTGSTDPGNEETENSQKKPSAVTKEAKADPADKVIPDVKVSQPALQEKGTSLTDLQAEVRELRMALDLLKTQHEKDMQELKDELKDERTKRTKLQEEVQSLKINH</sequence>
<dbReference type="CDD" id="cd12142">
    <property type="entry name" value="SH3_D21-like"/>
    <property type="match status" value="1"/>
</dbReference>
<dbReference type="InterPro" id="IPR035468">
    <property type="entry name" value="SH3D21_SH3"/>
</dbReference>
<dbReference type="GO" id="GO:0016477">
    <property type="term" value="P:cell migration"/>
    <property type="evidence" value="ECO:0007669"/>
    <property type="project" value="TreeGrafter"/>
</dbReference>
<dbReference type="PANTHER" id="PTHR14167:SF6">
    <property type="entry name" value="SH3 DOMAIN-CONTAINING KINASE-BINDING PROTEIN 1"/>
    <property type="match status" value="1"/>
</dbReference>
<proteinExistence type="predicted"/>
<evidence type="ECO:0000256" key="2">
    <source>
        <dbReference type="PROSITE-ProRule" id="PRU00192"/>
    </source>
</evidence>
<feature type="domain" description="SH3" evidence="4">
    <location>
        <begin position="175"/>
        <end position="236"/>
    </location>
</feature>
<dbReference type="PRINTS" id="PR00452">
    <property type="entry name" value="SH3DOMAIN"/>
</dbReference>
<gene>
    <name evidence="5" type="primary">sh3d21</name>
</gene>
<evidence type="ECO:0000259" key="4">
    <source>
        <dbReference type="PROSITE" id="PS50002"/>
    </source>
</evidence>
<dbReference type="PROSITE" id="PS50002">
    <property type="entry name" value="SH3"/>
    <property type="match status" value="3"/>
</dbReference>
<dbReference type="RefSeq" id="XP_028837954.1">
    <property type="nucleotide sequence ID" value="XM_028982121.1"/>
</dbReference>
<name>A0AAY4D9G4_9TELE</name>
<dbReference type="InterPro" id="IPR036028">
    <property type="entry name" value="SH3-like_dom_sf"/>
</dbReference>
<dbReference type="GO" id="GO:0007015">
    <property type="term" value="P:actin filament organization"/>
    <property type="evidence" value="ECO:0007669"/>
    <property type="project" value="TreeGrafter"/>
</dbReference>
<feature type="compositionally biased region" description="Basic and acidic residues" evidence="3">
    <location>
        <begin position="264"/>
        <end position="290"/>
    </location>
</feature>
<feature type="domain" description="SH3" evidence="4">
    <location>
        <begin position="79"/>
        <end position="138"/>
    </location>
</feature>
<reference evidence="5 6" key="1">
    <citation type="submission" date="2020-06" db="EMBL/GenBank/DDBJ databases">
        <authorList>
            <consortium name="Wellcome Sanger Institute Data Sharing"/>
        </authorList>
    </citation>
    <scope>NUCLEOTIDE SEQUENCE [LARGE SCALE GENOMIC DNA]</scope>
</reference>
<evidence type="ECO:0000313" key="5">
    <source>
        <dbReference type="Ensembl" id="ENSDCDP00010040871.1"/>
    </source>
</evidence>
<feature type="compositionally biased region" description="Basic and acidic residues" evidence="3">
    <location>
        <begin position="465"/>
        <end position="478"/>
    </location>
</feature>
<evidence type="ECO:0000313" key="6">
    <source>
        <dbReference type="Proteomes" id="UP000694580"/>
    </source>
</evidence>
<dbReference type="PANTHER" id="PTHR14167">
    <property type="entry name" value="SH3 DOMAIN-CONTAINING"/>
    <property type="match status" value="1"/>
</dbReference>